<accession>A0A8D8D3B6</accession>
<evidence type="ECO:0000313" key="2">
    <source>
        <dbReference type="EMBL" id="CAG6501981.1"/>
    </source>
</evidence>
<dbReference type="PANTHER" id="PTHR37984:SF5">
    <property type="entry name" value="PROTEIN NYNRIN-LIKE"/>
    <property type="match status" value="1"/>
</dbReference>
<proteinExistence type="predicted"/>
<dbReference type="InterPro" id="IPR050951">
    <property type="entry name" value="Retrovirus_Pol_polyprotein"/>
</dbReference>
<evidence type="ECO:0000256" key="1">
    <source>
        <dbReference type="SAM" id="MobiDB-lite"/>
    </source>
</evidence>
<reference evidence="2" key="1">
    <citation type="submission" date="2021-05" db="EMBL/GenBank/DDBJ databases">
        <authorList>
            <person name="Alioto T."/>
            <person name="Alioto T."/>
            <person name="Gomez Garrido J."/>
        </authorList>
    </citation>
    <scope>NUCLEOTIDE SEQUENCE</scope>
</reference>
<feature type="region of interest" description="Disordered" evidence="1">
    <location>
        <begin position="103"/>
        <end position="179"/>
    </location>
</feature>
<organism evidence="2">
    <name type="scientific">Culex pipiens</name>
    <name type="common">House mosquito</name>
    <dbReference type="NCBI Taxonomy" id="7175"/>
    <lineage>
        <taxon>Eukaryota</taxon>
        <taxon>Metazoa</taxon>
        <taxon>Ecdysozoa</taxon>
        <taxon>Arthropoda</taxon>
        <taxon>Hexapoda</taxon>
        <taxon>Insecta</taxon>
        <taxon>Pterygota</taxon>
        <taxon>Neoptera</taxon>
        <taxon>Endopterygota</taxon>
        <taxon>Diptera</taxon>
        <taxon>Nematocera</taxon>
        <taxon>Culicoidea</taxon>
        <taxon>Culicidae</taxon>
        <taxon>Culicinae</taxon>
        <taxon>Culicini</taxon>
        <taxon>Culex</taxon>
        <taxon>Culex</taxon>
    </lineage>
</organism>
<name>A0A8D8D3B6_CULPI</name>
<feature type="compositionally biased region" description="Low complexity" evidence="1">
    <location>
        <begin position="137"/>
        <end position="151"/>
    </location>
</feature>
<feature type="compositionally biased region" description="Polar residues" evidence="1">
    <location>
        <begin position="103"/>
        <end position="117"/>
    </location>
</feature>
<dbReference type="EMBL" id="HBUE01143617">
    <property type="protein sequence ID" value="CAG6501981.1"/>
    <property type="molecule type" value="Transcribed_RNA"/>
</dbReference>
<protein>
    <submittedName>
        <fullName evidence="2">(northern house mosquito) hypothetical protein</fullName>
    </submittedName>
</protein>
<sequence length="200" mass="22290">MYYSTPHSITGKTPSELMLGRTIRTKLPFLREIETAPPNDEFCDRDAIAKKHACDRENIKRNARPSSIQEGDKVLMQNLVPGNKLTTTYSPVEYTVVRKSGTRCTVQSKDSGTTYERNSSHLKKIPTSVPAESVDLTSTRSSTSPSNCSISQEPLREDSPPAPLDTSPKPADIPNIPSRPKRVCKRLLKFDDYVDVPLDQ</sequence>
<dbReference type="PANTHER" id="PTHR37984">
    <property type="entry name" value="PROTEIN CBG26694"/>
    <property type="match status" value="1"/>
</dbReference>
<dbReference type="AlphaFoldDB" id="A0A8D8D3B6"/>